<proteinExistence type="predicted"/>
<reference evidence="2 3" key="1">
    <citation type="submission" date="2022-04" db="EMBL/GenBank/DDBJ databases">
        <title>Genome sequence of C. roseum typestrain.</title>
        <authorList>
            <person name="Poehlein A."/>
            <person name="Schoch T."/>
            <person name="Duerre P."/>
            <person name="Daniel R."/>
        </authorList>
    </citation>
    <scope>NUCLEOTIDE SEQUENCE [LARGE SCALE GENOMIC DNA]</scope>
    <source>
        <strain evidence="2 3">DSM 7320</strain>
    </source>
</reference>
<dbReference type="Pfam" id="PF15640">
    <property type="entry name" value="Tox-MPTase4"/>
    <property type="match status" value="1"/>
</dbReference>
<evidence type="ECO:0000313" key="3">
    <source>
        <dbReference type="Proteomes" id="UP000190951"/>
    </source>
</evidence>
<evidence type="ECO:0000313" key="2">
    <source>
        <dbReference type="EMBL" id="URZ13523.1"/>
    </source>
</evidence>
<dbReference type="KEGG" id="crw:CROST_042890"/>
<gene>
    <name evidence="2" type="ORF">CROST_042890</name>
</gene>
<protein>
    <recommendedName>
        <fullName evidence="1">Tox-MPTase4 domain-containing protein</fullName>
    </recommendedName>
</protein>
<dbReference type="Proteomes" id="UP000190951">
    <property type="component" value="Chromosome"/>
</dbReference>
<dbReference type="InterPro" id="IPR028912">
    <property type="entry name" value="Tox-MPTase4_dom"/>
</dbReference>
<dbReference type="AlphaFoldDB" id="A0A9Q8UPC9"/>
<name>A0A9Q8UPC9_9CLOT</name>
<evidence type="ECO:0000259" key="1">
    <source>
        <dbReference type="Pfam" id="PF15640"/>
    </source>
</evidence>
<organism evidence="2 3">
    <name type="scientific">Clostridium felsineum</name>
    <dbReference type="NCBI Taxonomy" id="36839"/>
    <lineage>
        <taxon>Bacteria</taxon>
        <taxon>Bacillati</taxon>
        <taxon>Bacillota</taxon>
        <taxon>Clostridia</taxon>
        <taxon>Eubacteriales</taxon>
        <taxon>Clostridiaceae</taxon>
        <taxon>Clostridium</taxon>
    </lineage>
</organism>
<dbReference type="EMBL" id="CP096983">
    <property type="protein sequence ID" value="URZ13523.1"/>
    <property type="molecule type" value="Genomic_DNA"/>
</dbReference>
<feature type="domain" description="Tox-MPTase4" evidence="1">
    <location>
        <begin position="350"/>
        <end position="477"/>
    </location>
</feature>
<keyword evidence="3" id="KW-1185">Reference proteome</keyword>
<accession>A0A9Q8UPC9</accession>
<sequence length="490" mass="55684">MNYSDEVKLTIRDLNNLSKAFSSASNDFYGDKAMINTQLMLLKNNNFGLDSTDIIYNDISKVMKDFDSLVHKLKQMSSDLEVASKSYKDADNSFERKVNGVLYTSMNEVMDFGEDLWEKYKKTPEKGAAFMGAAFDSAKDMTLGMFNLAMYGLYMKAHPVEYGKELYREACEVYKCFKNPKKGIDNLGSVGKALLGINDKEMKNAAIHGDNYTIEKNTYLGSINAMLMVDTGAGLLGKFGKVGKAVEVEQNISKVSKLESFSNKVSVFAKDIPSIEDKLANFREFLANKLRSVTNEIPSPQLVRDSMGNTYMIWAKKVEGSGGEIVKSEKVVKEVSNPENHDYREWGDCPVSGDYKLDSTGLRIAKIKDIKNVKSYMEDNNVKLIIDKKGKILPDNAAGGFNYNTGEIVLRDKPSFLSLEHERYHAEQYIKLGKEKYLEQTVLEREEYVYNEIMKNKELFISDEIFESQRYIYKLRNGNWPPPNWKGFTE</sequence>
<dbReference type="RefSeq" id="WP_250931492.1">
    <property type="nucleotide sequence ID" value="NZ_CP096983.1"/>
</dbReference>